<dbReference type="InterPro" id="IPR003439">
    <property type="entry name" value="ABC_transporter-like_ATP-bd"/>
</dbReference>
<dbReference type="Pfam" id="PF00005">
    <property type="entry name" value="ABC_tran"/>
    <property type="match status" value="1"/>
</dbReference>
<dbReference type="Proteomes" id="UP000241848">
    <property type="component" value="Unassembled WGS sequence"/>
</dbReference>
<feature type="domain" description="ABC transporter" evidence="8">
    <location>
        <begin position="332"/>
        <end position="567"/>
    </location>
</feature>
<comment type="caution">
    <text evidence="10">The sequence shown here is derived from an EMBL/GenBank/DDBJ whole genome shotgun (WGS) entry which is preliminary data.</text>
</comment>
<feature type="transmembrane region" description="Helical" evidence="7">
    <location>
        <begin position="236"/>
        <end position="259"/>
    </location>
</feature>
<dbReference type="InterPro" id="IPR039421">
    <property type="entry name" value="Type_1_exporter"/>
</dbReference>
<evidence type="ECO:0000313" key="10">
    <source>
        <dbReference type="EMBL" id="PSR21491.1"/>
    </source>
</evidence>
<evidence type="ECO:0000256" key="7">
    <source>
        <dbReference type="SAM" id="Phobius"/>
    </source>
</evidence>
<evidence type="ECO:0000256" key="4">
    <source>
        <dbReference type="ARBA" id="ARBA00022840"/>
    </source>
</evidence>
<feature type="transmembrane region" description="Helical" evidence="7">
    <location>
        <begin position="153"/>
        <end position="172"/>
    </location>
</feature>
<evidence type="ECO:0000256" key="5">
    <source>
        <dbReference type="ARBA" id="ARBA00022989"/>
    </source>
</evidence>
<protein>
    <submittedName>
        <fullName evidence="10">Thiol reductant ABC exporter subunit CydC</fullName>
    </submittedName>
</protein>
<evidence type="ECO:0000256" key="6">
    <source>
        <dbReference type="ARBA" id="ARBA00023136"/>
    </source>
</evidence>
<feature type="transmembrane region" description="Helical" evidence="7">
    <location>
        <begin position="271"/>
        <end position="296"/>
    </location>
</feature>
<evidence type="ECO:0000256" key="1">
    <source>
        <dbReference type="ARBA" id="ARBA00004651"/>
    </source>
</evidence>
<dbReference type="GO" id="GO:0045454">
    <property type="term" value="P:cell redox homeostasis"/>
    <property type="evidence" value="ECO:0007669"/>
    <property type="project" value="InterPro"/>
</dbReference>
<evidence type="ECO:0000256" key="2">
    <source>
        <dbReference type="ARBA" id="ARBA00022692"/>
    </source>
</evidence>
<sequence>MKLTQLIKSYRPLVLLAFLFGVATVATNLGLQSTSSYLIAQAAQHPSTILLLWTTIVAVRFFGTARAGFRYVDRYFSHDATLRWLRDLKTAIYKALEPRSLVSLKSYSTGDLMTRVGSDVDSLQNLLVGLYEPVFVAALGIFIVLAIGLLFNWRIAIALTAMLIVTGFVLAASSHHLANLSGGLLVNLRSDLSAYLVQTLHGLSDVWALNLQSQAQRDIHTLQSHIRNAKHHLAQLSGIFSGLSLSISWLGMWIILLVGVWDVNHHMLHPIFLPVVALLSLASFEIVNGLPAAFLTAGSLARAQTRVAELTAAPLEEVWGSHQLRSEGNLELIFDHVSVELGDPARTILEDVSFRLKRGERIAVIGPNGSGKSTIVNTAAGLVAPRTGSVRLDNADLCQWDPDALRQQLGVVTQFPHIFHTTLRENLLLARPSAGAQDIAQAIAMTGLDSLLRALPNGLNTVVGERGSSLSGGEIKRIALARVILKNAPLLLLDEPTEGLDPVSERTVMMTLLKWAHARPILWIAHSLLSLDLADQILVLDGGRVVAQGSSSLVRDHPLVRDIVRFSALPN</sequence>
<dbReference type="GO" id="GO:0016887">
    <property type="term" value="F:ATP hydrolysis activity"/>
    <property type="evidence" value="ECO:0007669"/>
    <property type="project" value="InterPro"/>
</dbReference>
<dbReference type="GO" id="GO:0140359">
    <property type="term" value="F:ABC-type transporter activity"/>
    <property type="evidence" value="ECO:0007669"/>
    <property type="project" value="InterPro"/>
</dbReference>
<evidence type="ECO:0000313" key="11">
    <source>
        <dbReference type="Proteomes" id="UP000241848"/>
    </source>
</evidence>
<proteinExistence type="predicted"/>
<feature type="transmembrane region" description="Helical" evidence="7">
    <location>
        <begin position="125"/>
        <end position="147"/>
    </location>
</feature>
<dbReference type="InterPro" id="IPR036640">
    <property type="entry name" value="ABC1_TM_sf"/>
</dbReference>
<comment type="subcellular location">
    <subcellularLocation>
        <location evidence="1">Cell membrane</location>
        <topology evidence="1">Multi-pass membrane protein</topology>
    </subcellularLocation>
</comment>
<dbReference type="GO" id="GO:0005524">
    <property type="term" value="F:ATP binding"/>
    <property type="evidence" value="ECO:0007669"/>
    <property type="project" value="UniProtKB-KW"/>
</dbReference>
<keyword evidence="5 7" id="KW-1133">Transmembrane helix</keyword>
<dbReference type="Gene3D" id="1.20.1560.10">
    <property type="entry name" value="ABC transporter type 1, transmembrane domain"/>
    <property type="match status" value="1"/>
</dbReference>
<organism evidence="10 11">
    <name type="scientific">Sulfobacillus acidophilus</name>
    <dbReference type="NCBI Taxonomy" id="53633"/>
    <lineage>
        <taxon>Bacteria</taxon>
        <taxon>Bacillati</taxon>
        <taxon>Bacillota</taxon>
        <taxon>Clostridia</taxon>
        <taxon>Eubacteriales</taxon>
        <taxon>Clostridiales Family XVII. Incertae Sedis</taxon>
        <taxon>Sulfobacillus</taxon>
    </lineage>
</organism>
<dbReference type="InterPro" id="IPR027417">
    <property type="entry name" value="P-loop_NTPase"/>
</dbReference>
<dbReference type="NCBIfam" id="TIGR02868">
    <property type="entry name" value="CydC"/>
    <property type="match status" value="1"/>
</dbReference>
<name>A0A2T2WGX5_9FIRM</name>
<dbReference type="SUPFAM" id="SSF90123">
    <property type="entry name" value="ABC transporter transmembrane region"/>
    <property type="match status" value="1"/>
</dbReference>
<dbReference type="PANTHER" id="PTHR24221:SF653">
    <property type="entry name" value="TRANSPORT ATP-BINDING PROTEIN CYDC"/>
    <property type="match status" value="1"/>
</dbReference>
<dbReference type="PROSITE" id="PS50893">
    <property type="entry name" value="ABC_TRANSPORTER_2"/>
    <property type="match status" value="1"/>
</dbReference>
<keyword evidence="3" id="KW-0547">Nucleotide-binding</keyword>
<keyword evidence="2 7" id="KW-0812">Transmembrane</keyword>
<evidence type="ECO:0000259" key="8">
    <source>
        <dbReference type="PROSITE" id="PS50893"/>
    </source>
</evidence>
<dbReference type="Gene3D" id="3.40.50.300">
    <property type="entry name" value="P-loop containing nucleotide triphosphate hydrolases"/>
    <property type="match status" value="1"/>
</dbReference>
<keyword evidence="6 7" id="KW-0472">Membrane</keyword>
<dbReference type="InterPro" id="IPR011527">
    <property type="entry name" value="ABC1_TM_dom"/>
</dbReference>
<feature type="domain" description="ABC transmembrane type-1" evidence="9">
    <location>
        <begin position="15"/>
        <end position="299"/>
    </location>
</feature>
<dbReference type="GO" id="GO:0034775">
    <property type="term" value="P:glutathione transmembrane transport"/>
    <property type="evidence" value="ECO:0007669"/>
    <property type="project" value="InterPro"/>
</dbReference>
<feature type="transmembrane region" description="Helical" evidence="7">
    <location>
        <begin position="43"/>
        <end position="62"/>
    </location>
</feature>
<reference evidence="10 11" key="1">
    <citation type="journal article" date="2014" name="BMC Genomics">
        <title>Comparison of environmental and isolate Sulfobacillus genomes reveals diverse carbon, sulfur, nitrogen, and hydrogen metabolisms.</title>
        <authorList>
            <person name="Justice N.B."/>
            <person name="Norman A."/>
            <person name="Brown C.T."/>
            <person name="Singh A."/>
            <person name="Thomas B.C."/>
            <person name="Banfield J.F."/>
        </authorList>
    </citation>
    <scope>NUCLEOTIDE SEQUENCE [LARGE SCALE GENOMIC DNA]</scope>
    <source>
        <strain evidence="10">AMDSBA3</strain>
    </source>
</reference>
<evidence type="ECO:0000259" key="9">
    <source>
        <dbReference type="PROSITE" id="PS50929"/>
    </source>
</evidence>
<dbReference type="EMBL" id="PXYV01000033">
    <property type="protein sequence ID" value="PSR21491.1"/>
    <property type="molecule type" value="Genomic_DNA"/>
</dbReference>
<dbReference type="PANTHER" id="PTHR24221">
    <property type="entry name" value="ATP-BINDING CASSETTE SUB-FAMILY B"/>
    <property type="match status" value="1"/>
</dbReference>
<dbReference type="PROSITE" id="PS50929">
    <property type="entry name" value="ABC_TM1F"/>
    <property type="match status" value="1"/>
</dbReference>
<dbReference type="SUPFAM" id="SSF52540">
    <property type="entry name" value="P-loop containing nucleoside triphosphate hydrolases"/>
    <property type="match status" value="1"/>
</dbReference>
<dbReference type="GO" id="GO:0005886">
    <property type="term" value="C:plasma membrane"/>
    <property type="evidence" value="ECO:0007669"/>
    <property type="project" value="UniProtKB-SubCell"/>
</dbReference>
<dbReference type="InterPro" id="IPR014223">
    <property type="entry name" value="ABC_CydC/D"/>
</dbReference>
<accession>A0A2T2WGX5</accession>
<evidence type="ECO:0000256" key="3">
    <source>
        <dbReference type="ARBA" id="ARBA00022741"/>
    </source>
</evidence>
<dbReference type="AlphaFoldDB" id="A0A2T2WGX5"/>
<dbReference type="Pfam" id="PF00664">
    <property type="entry name" value="ABC_membrane"/>
    <property type="match status" value="1"/>
</dbReference>
<dbReference type="InterPro" id="IPR003593">
    <property type="entry name" value="AAA+_ATPase"/>
</dbReference>
<dbReference type="PROSITE" id="PS00211">
    <property type="entry name" value="ABC_TRANSPORTER_1"/>
    <property type="match status" value="1"/>
</dbReference>
<dbReference type="GO" id="GO:0034040">
    <property type="term" value="F:ATPase-coupled lipid transmembrane transporter activity"/>
    <property type="evidence" value="ECO:0007669"/>
    <property type="project" value="TreeGrafter"/>
</dbReference>
<dbReference type="InterPro" id="IPR017871">
    <property type="entry name" value="ABC_transporter-like_CS"/>
</dbReference>
<keyword evidence="4" id="KW-0067">ATP-binding</keyword>
<gene>
    <name evidence="10" type="primary">cydC</name>
    <name evidence="10" type="ORF">C7B45_10720</name>
</gene>
<feature type="transmembrane region" description="Helical" evidence="7">
    <location>
        <begin position="12"/>
        <end position="31"/>
    </location>
</feature>
<dbReference type="SMART" id="SM00382">
    <property type="entry name" value="AAA"/>
    <property type="match status" value="1"/>
</dbReference>